<reference evidence="3" key="1">
    <citation type="submission" date="2025-08" db="UniProtKB">
        <authorList>
            <consortium name="Ensembl"/>
        </authorList>
    </citation>
    <scope>IDENTIFICATION</scope>
</reference>
<dbReference type="PANTHER" id="PTHR45935:SF15">
    <property type="entry name" value="SCAN BOX DOMAIN-CONTAINING PROTEIN"/>
    <property type="match status" value="1"/>
</dbReference>
<dbReference type="InterPro" id="IPR038269">
    <property type="entry name" value="SCAN_sf"/>
</dbReference>
<dbReference type="Ensembl" id="ENSCPBT00000005617.1">
    <property type="protein sequence ID" value="ENSCPBP00000004612.1"/>
    <property type="gene ID" value="ENSCPBG00000003697.1"/>
</dbReference>
<dbReference type="PROSITE" id="PS50804">
    <property type="entry name" value="SCAN_BOX"/>
    <property type="match status" value="1"/>
</dbReference>
<dbReference type="Pfam" id="PF02023">
    <property type="entry name" value="SCAN"/>
    <property type="match status" value="1"/>
</dbReference>
<evidence type="ECO:0000259" key="2">
    <source>
        <dbReference type="PROSITE" id="PS50804"/>
    </source>
</evidence>
<organism evidence="3 4">
    <name type="scientific">Chrysemys picta bellii</name>
    <name type="common">Western painted turtle</name>
    <name type="synonym">Emys bellii</name>
    <dbReference type="NCBI Taxonomy" id="8478"/>
    <lineage>
        <taxon>Eukaryota</taxon>
        <taxon>Metazoa</taxon>
        <taxon>Chordata</taxon>
        <taxon>Craniata</taxon>
        <taxon>Vertebrata</taxon>
        <taxon>Euteleostomi</taxon>
        <taxon>Archelosauria</taxon>
        <taxon>Testudinata</taxon>
        <taxon>Testudines</taxon>
        <taxon>Cryptodira</taxon>
        <taxon>Durocryptodira</taxon>
        <taxon>Testudinoidea</taxon>
        <taxon>Emydidae</taxon>
        <taxon>Chrysemys</taxon>
    </lineage>
</organism>
<dbReference type="InterPro" id="IPR003309">
    <property type="entry name" value="SCAN_dom"/>
</dbReference>
<evidence type="ECO:0000256" key="1">
    <source>
        <dbReference type="ARBA" id="ARBA00023242"/>
    </source>
</evidence>
<protein>
    <recommendedName>
        <fullName evidence="2">SCAN box domain-containing protein</fullName>
    </recommendedName>
</protein>
<reference evidence="3" key="2">
    <citation type="submission" date="2025-09" db="UniProtKB">
        <authorList>
            <consortium name="Ensembl"/>
        </authorList>
    </citation>
    <scope>IDENTIFICATION</scope>
</reference>
<dbReference type="SMART" id="SM00431">
    <property type="entry name" value="SCAN"/>
    <property type="match status" value="1"/>
</dbReference>
<feature type="domain" description="SCAN box" evidence="2">
    <location>
        <begin position="34"/>
        <end position="112"/>
    </location>
</feature>
<dbReference type="PANTHER" id="PTHR45935">
    <property type="entry name" value="PROTEIN ZBED8-RELATED"/>
    <property type="match status" value="1"/>
</dbReference>
<dbReference type="Gene3D" id="1.10.4020.10">
    <property type="entry name" value="DNA breaking-rejoining enzymes"/>
    <property type="match status" value="1"/>
</dbReference>
<dbReference type="OMA" id="EFRETCK"/>
<evidence type="ECO:0000313" key="4">
    <source>
        <dbReference type="Proteomes" id="UP000694380"/>
    </source>
</evidence>
<dbReference type="SUPFAM" id="SSF47353">
    <property type="entry name" value="Retrovirus capsid dimerization domain-like"/>
    <property type="match status" value="1"/>
</dbReference>
<proteinExistence type="predicted"/>
<keyword evidence="4" id="KW-1185">Reference proteome</keyword>
<sequence>VFRPGCGRELLTWGESQVKTAILDTLDVSPETFHQRFRSLTYPTGARPQRVAQEFRETCKRWLQPERRTSEELLEQVVLEQFTQVLPPRGRAWVLRHRPITLAAAVTLMEDFLAAETPIEGFRKSCHFYFQQRLTWFLVE</sequence>
<accession>A0A8C3F7U1</accession>
<dbReference type="Proteomes" id="UP000694380">
    <property type="component" value="Unplaced"/>
</dbReference>
<name>A0A8C3F7U1_CHRPI</name>
<evidence type="ECO:0000313" key="3">
    <source>
        <dbReference type="Ensembl" id="ENSCPBP00000004612.1"/>
    </source>
</evidence>
<keyword evidence="1" id="KW-0539">Nucleus</keyword>
<dbReference type="AlphaFoldDB" id="A0A8C3F7U1"/>
<dbReference type="GeneTree" id="ENSGT01030000234795"/>
<dbReference type="InterPro" id="IPR050916">
    <property type="entry name" value="SCAN-C2H2_zinc_finger"/>
</dbReference>